<keyword evidence="3 11" id="KW-0812">Transmembrane</keyword>
<comment type="subcellular location">
    <subcellularLocation>
        <location evidence="1">Membrane</location>
        <topology evidence="1">Single-pass type I membrane protein</topology>
    </subcellularLocation>
</comment>
<dbReference type="InterPro" id="IPR051824">
    <property type="entry name" value="LRR_Rcpt-Like_S/T_Kinase"/>
</dbReference>
<reference evidence="14" key="1">
    <citation type="submission" date="2024-03" db="EMBL/GenBank/DDBJ databases">
        <title>WGS assembly of Saponaria officinalis var. Norfolk2.</title>
        <authorList>
            <person name="Jenkins J."/>
            <person name="Shu S."/>
            <person name="Grimwood J."/>
            <person name="Barry K."/>
            <person name="Goodstein D."/>
            <person name="Schmutz J."/>
            <person name="Leebens-Mack J."/>
            <person name="Osbourn A."/>
        </authorList>
    </citation>
    <scope>NUCLEOTIDE SEQUENCE [LARGE SCALE GENOMIC DNA]</scope>
    <source>
        <strain evidence="14">JIC</strain>
    </source>
</reference>
<dbReference type="FunFam" id="1.10.510.10:FF:000479">
    <property type="entry name" value="Leucine-rich repeat receptor-like protein kinase"/>
    <property type="match status" value="1"/>
</dbReference>
<dbReference type="SMART" id="SM00220">
    <property type="entry name" value="S_TKc"/>
    <property type="match status" value="1"/>
</dbReference>
<dbReference type="AlphaFoldDB" id="A0AAW1KVI0"/>
<dbReference type="Gene3D" id="3.30.200.20">
    <property type="entry name" value="Phosphorylase Kinase, domain 1"/>
    <property type="match status" value="1"/>
</dbReference>
<evidence type="ECO:0000256" key="7">
    <source>
        <dbReference type="ARBA" id="ARBA00023136"/>
    </source>
</evidence>
<proteinExistence type="predicted"/>
<dbReference type="GO" id="GO:0005524">
    <property type="term" value="F:ATP binding"/>
    <property type="evidence" value="ECO:0007669"/>
    <property type="project" value="InterPro"/>
</dbReference>
<dbReference type="InterPro" id="IPR032675">
    <property type="entry name" value="LRR_dom_sf"/>
</dbReference>
<evidence type="ECO:0000256" key="3">
    <source>
        <dbReference type="ARBA" id="ARBA00022692"/>
    </source>
</evidence>
<dbReference type="Proteomes" id="UP001443914">
    <property type="component" value="Unassembled WGS sequence"/>
</dbReference>
<dbReference type="Gene3D" id="1.10.510.10">
    <property type="entry name" value="Transferase(Phosphotransferase) domain 1"/>
    <property type="match status" value="1"/>
</dbReference>
<sequence length="656" mass="73450">MVFNSINLPFIFFLLFSCVFRVQAKLYLDRTDYNAFQIIQRDLGIDSHHPSYTKTPCNSPAVSCERRVANYTSVLRVTRVVYDYEQLEGFISPVISQLSEIRELTLTNNHLVDQLPKEIVDCRKLEVLILKNNHFTGNVPSELSKLVRLRVLDLAANRFSGDLSFLTYFPNLEKLSLADNLFAGKIPASVRSFRNLQYFDISGNEYIQGPVPVLNGVEYASSEVPRKSIVPRRYVLAQNLTRRNHSSFRAGRAASGPGPAPAPSPAAPIHKHHDNKKKKIAAWTLGFLAGAVIGGILGMIFSLFVKVALVLIRGRIGTSGISKFSPLIKKAEALAFLEKEDGLEGLQVIGRGGCGEVYKGELPGSNGRLIAIKKITQPPTDGGEQNEEDSKMLNKKMRQIRAEIKTVGRIRHRNLLPLLAHVAQPDCHYLVYEYMKNGSLQDLMDQVAKGTREVDWLARYKVAVGVATGMEHLHMNNNPRIIHRDLKPANILLDDDMEPRITDFGLAKEMPVEDTHVSASNVAGTVGYIAPEYYQTYKFTDKCDIFSLGVILGSLVIGKLPGDQFFQETKEMSLILWMRNIITSKNPERAIDPKLMGNGYEEQMLQVLKIACFCTLDDPKQRPNSKDVRCMLSQIRPVYWSCSSSFASSTDTLTPR</sequence>
<keyword evidence="4 12" id="KW-0732">Signal</keyword>
<evidence type="ECO:0000256" key="12">
    <source>
        <dbReference type="SAM" id="SignalP"/>
    </source>
</evidence>
<dbReference type="PANTHER" id="PTHR48006">
    <property type="entry name" value="LEUCINE-RICH REPEAT-CONTAINING PROTEIN DDB_G0281931-RELATED"/>
    <property type="match status" value="1"/>
</dbReference>
<evidence type="ECO:0000256" key="9">
    <source>
        <dbReference type="ARBA" id="ARBA00023180"/>
    </source>
</evidence>
<evidence type="ECO:0000313" key="15">
    <source>
        <dbReference type="Proteomes" id="UP001443914"/>
    </source>
</evidence>
<evidence type="ECO:0000256" key="1">
    <source>
        <dbReference type="ARBA" id="ARBA00004479"/>
    </source>
</evidence>
<feature type="transmembrane region" description="Helical" evidence="11">
    <location>
        <begin position="280"/>
        <end position="305"/>
    </location>
</feature>
<keyword evidence="8" id="KW-0675">Receptor</keyword>
<dbReference type="GO" id="GO:0016020">
    <property type="term" value="C:membrane"/>
    <property type="evidence" value="ECO:0007669"/>
    <property type="project" value="UniProtKB-SubCell"/>
</dbReference>
<dbReference type="Gene3D" id="3.80.10.10">
    <property type="entry name" value="Ribonuclease Inhibitor"/>
    <property type="match status" value="1"/>
</dbReference>
<evidence type="ECO:0000256" key="11">
    <source>
        <dbReference type="SAM" id="Phobius"/>
    </source>
</evidence>
<feature type="region of interest" description="Disordered" evidence="10">
    <location>
        <begin position="246"/>
        <end position="273"/>
    </location>
</feature>
<keyword evidence="7 11" id="KW-0472">Membrane</keyword>
<dbReference type="SUPFAM" id="SSF52058">
    <property type="entry name" value="L domain-like"/>
    <property type="match status" value="1"/>
</dbReference>
<dbReference type="GO" id="GO:0004672">
    <property type="term" value="F:protein kinase activity"/>
    <property type="evidence" value="ECO:0007669"/>
    <property type="project" value="InterPro"/>
</dbReference>
<dbReference type="SUPFAM" id="SSF56112">
    <property type="entry name" value="Protein kinase-like (PK-like)"/>
    <property type="match status" value="1"/>
</dbReference>
<evidence type="ECO:0000256" key="2">
    <source>
        <dbReference type="ARBA" id="ARBA00022614"/>
    </source>
</evidence>
<organism evidence="14 15">
    <name type="scientific">Saponaria officinalis</name>
    <name type="common">Common soapwort</name>
    <name type="synonym">Lychnis saponaria</name>
    <dbReference type="NCBI Taxonomy" id="3572"/>
    <lineage>
        <taxon>Eukaryota</taxon>
        <taxon>Viridiplantae</taxon>
        <taxon>Streptophyta</taxon>
        <taxon>Embryophyta</taxon>
        <taxon>Tracheophyta</taxon>
        <taxon>Spermatophyta</taxon>
        <taxon>Magnoliopsida</taxon>
        <taxon>eudicotyledons</taxon>
        <taxon>Gunneridae</taxon>
        <taxon>Pentapetalae</taxon>
        <taxon>Caryophyllales</taxon>
        <taxon>Caryophyllaceae</taxon>
        <taxon>Caryophylleae</taxon>
        <taxon>Saponaria</taxon>
    </lineage>
</organism>
<comment type="caution">
    <text evidence="14">The sequence shown here is derived from an EMBL/GenBank/DDBJ whole genome shotgun (WGS) entry which is preliminary data.</text>
</comment>
<dbReference type="FunFam" id="3.80.10.10:FF:000041">
    <property type="entry name" value="LRR receptor-like serine/threonine-protein kinase ERECTA"/>
    <property type="match status" value="1"/>
</dbReference>
<dbReference type="PANTHER" id="PTHR48006:SF92">
    <property type="entry name" value="LRR RECEPTOR-LIKE SERINE_THREONINE-PROTEIN KINASE GSO1"/>
    <property type="match status" value="1"/>
</dbReference>
<dbReference type="Pfam" id="PF00069">
    <property type="entry name" value="Pkinase"/>
    <property type="match status" value="1"/>
</dbReference>
<feature type="chain" id="PRO_5043609649" description="Protein kinase domain-containing protein" evidence="12">
    <location>
        <begin position="25"/>
        <end position="656"/>
    </location>
</feature>
<evidence type="ECO:0000256" key="6">
    <source>
        <dbReference type="ARBA" id="ARBA00022989"/>
    </source>
</evidence>
<evidence type="ECO:0000259" key="13">
    <source>
        <dbReference type="PROSITE" id="PS50011"/>
    </source>
</evidence>
<accession>A0AAW1KVI0</accession>
<dbReference type="EMBL" id="JBDFQZ010000005">
    <property type="protein sequence ID" value="KAK9726700.1"/>
    <property type="molecule type" value="Genomic_DNA"/>
</dbReference>
<keyword evidence="5" id="KW-0677">Repeat</keyword>
<keyword evidence="15" id="KW-1185">Reference proteome</keyword>
<keyword evidence="6 11" id="KW-1133">Transmembrane helix</keyword>
<dbReference type="InterPro" id="IPR011009">
    <property type="entry name" value="Kinase-like_dom_sf"/>
</dbReference>
<dbReference type="InterPro" id="IPR001611">
    <property type="entry name" value="Leu-rich_rpt"/>
</dbReference>
<evidence type="ECO:0000256" key="8">
    <source>
        <dbReference type="ARBA" id="ARBA00023170"/>
    </source>
</evidence>
<feature type="signal peptide" evidence="12">
    <location>
        <begin position="1"/>
        <end position="24"/>
    </location>
</feature>
<dbReference type="Pfam" id="PF13855">
    <property type="entry name" value="LRR_8"/>
    <property type="match status" value="1"/>
</dbReference>
<dbReference type="InterPro" id="IPR008271">
    <property type="entry name" value="Ser/Thr_kinase_AS"/>
</dbReference>
<dbReference type="InterPro" id="IPR000719">
    <property type="entry name" value="Prot_kinase_dom"/>
</dbReference>
<protein>
    <recommendedName>
        <fullName evidence="13">Protein kinase domain-containing protein</fullName>
    </recommendedName>
</protein>
<evidence type="ECO:0000313" key="14">
    <source>
        <dbReference type="EMBL" id="KAK9726700.1"/>
    </source>
</evidence>
<name>A0AAW1KVI0_SAPOF</name>
<evidence type="ECO:0000256" key="4">
    <source>
        <dbReference type="ARBA" id="ARBA00022729"/>
    </source>
</evidence>
<evidence type="ECO:0000256" key="10">
    <source>
        <dbReference type="SAM" id="MobiDB-lite"/>
    </source>
</evidence>
<feature type="domain" description="Protein kinase" evidence="13">
    <location>
        <begin position="343"/>
        <end position="639"/>
    </location>
</feature>
<keyword evidence="2" id="KW-0433">Leucine-rich repeat</keyword>
<evidence type="ECO:0000256" key="5">
    <source>
        <dbReference type="ARBA" id="ARBA00022737"/>
    </source>
</evidence>
<gene>
    <name evidence="14" type="ORF">RND81_05G231700</name>
</gene>
<dbReference type="PROSITE" id="PS50011">
    <property type="entry name" value="PROTEIN_KINASE_DOM"/>
    <property type="match status" value="1"/>
</dbReference>
<dbReference type="PROSITE" id="PS00108">
    <property type="entry name" value="PROTEIN_KINASE_ST"/>
    <property type="match status" value="1"/>
</dbReference>
<keyword evidence="9" id="KW-0325">Glycoprotein</keyword>